<accession>A0ABT7GWK8</accession>
<organism evidence="4 5">
    <name type="scientific">Streptomyces katrae</name>
    <dbReference type="NCBI Taxonomy" id="68223"/>
    <lineage>
        <taxon>Bacteria</taxon>
        <taxon>Bacillati</taxon>
        <taxon>Actinomycetota</taxon>
        <taxon>Actinomycetes</taxon>
        <taxon>Kitasatosporales</taxon>
        <taxon>Streptomycetaceae</taxon>
        <taxon>Streptomyces</taxon>
    </lineage>
</organism>
<name>A0ABT7GWK8_9ACTN</name>
<dbReference type="Gene3D" id="3.40.50.360">
    <property type="match status" value="1"/>
</dbReference>
<evidence type="ECO:0000259" key="3">
    <source>
        <dbReference type="Pfam" id="PF02525"/>
    </source>
</evidence>
<keyword evidence="5" id="KW-1185">Reference proteome</keyword>
<dbReference type="PANTHER" id="PTHR10204">
    <property type="entry name" value="NAD P H OXIDOREDUCTASE-RELATED"/>
    <property type="match status" value="1"/>
</dbReference>
<dbReference type="NCBIfam" id="NF007280">
    <property type="entry name" value="PRK09739.1"/>
    <property type="match status" value="1"/>
</dbReference>
<sequence>MTQQHGSDTRTALVVVAHHRTDSLTAHTARRAAARLEAAGYRIDLLDLHAEGFDPRMNVSDQPDWGDREKPYSDETHAHMRRILDADVVVAVFPVYWQHVPAILKGWIDRVWNYGFAYGRSKPRLAGKRMLWLALAGATSDDPVVEGMRTLLETNLSEGIASYCGFSRSTVGLLTDAEERPQSFDAEGTLLVGEAVAGAAREAQYADLDRRAGEIVERFAAEELVTA</sequence>
<feature type="domain" description="Flavodoxin-like fold" evidence="3">
    <location>
        <begin position="12"/>
        <end position="178"/>
    </location>
</feature>
<protein>
    <submittedName>
        <fullName evidence="4">NAD(P)H oxidoreductase</fullName>
        <ecNumber evidence="4">1.6.99.-</ecNumber>
    </submittedName>
</protein>
<dbReference type="InterPro" id="IPR051545">
    <property type="entry name" value="NAD(P)H_dehydrogenase_qn"/>
</dbReference>
<comment type="similarity">
    <text evidence="1">Belongs to the NAD(P)H dehydrogenase (quinone) family.</text>
</comment>
<evidence type="ECO:0000256" key="2">
    <source>
        <dbReference type="ARBA" id="ARBA00023002"/>
    </source>
</evidence>
<proteinExistence type="inferred from homology"/>
<reference evidence="4 5" key="1">
    <citation type="submission" date="2023-05" db="EMBL/GenBank/DDBJ databases">
        <title>Sequencing and Assembly of Streptomyces sp. NP73.</title>
        <authorList>
            <person name="Konwar A.N."/>
            <person name="Saikia K."/>
            <person name="Thakur D."/>
        </authorList>
    </citation>
    <scope>NUCLEOTIDE SEQUENCE [LARGE SCALE GENOMIC DNA]</scope>
    <source>
        <strain evidence="4 5">NP73</strain>
    </source>
</reference>
<dbReference type="GO" id="GO:0016491">
    <property type="term" value="F:oxidoreductase activity"/>
    <property type="evidence" value="ECO:0007669"/>
    <property type="project" value="UniProtKB-KW"/>
</dbReference>
<dbReference type="SUPFAM" id="SSF52218">
    <property type="entry name" value="Flavoproteins"/>
    <property type="match status" value="1"/>
</dbReference>
<dbReference type="InterPro" id="IPR003680">
    <property type="entry name" value="Flavodoxin_fold"/>
</dbReference>
<dbReference type="Proteomes" id="UP001223390">
    <property type="component" value="Unassembled WGS sequence"/>
</dbReference>
<dbReference type="EMBL" id="JASITI010000021">
    <property type="protein sequence ID" value="MDK9497686.1"/>
    <property type="molecule type" value="Genomic_DNA"/>
</dbReference>
<keyword evidence="2 4" id="KW-0560">Oxidoreductase</keyword>
<evidence type="ECO:0000313" key="5">
    <source>
        <dbReference type="Proteomes" id="UP001223390"/>
    </source>
</evidence>
<evidence type="ECO:0000313" key="4">
    <source>
        <dbReference type="EMBL" id="MDK9497686.1"/>
    </source>
</evidence>
<dbReference type="Pfam" id="PF02525">
    <property type="entry name" value="Flavodoxin_2"/>
    <property type="match status" value="1"/>
</dbReference>
<dbReference type="RefSeq" id="WP_125812907.1">
    <property type="nucleotide sequence ID" value="NZ_JASITI010000021.1"/>
</dbReference>
<dbReference type="PANTHER" id="PTHR10204:SF34">
    <property type="entry name" value="NAD(P)H DEHYDROGENASE [QUINONE] 1 ISOFORM 1"/>
    <property type="match status" value="1"/>
</dbReference>
<comment type="caution">
    <text evidence="4">The sequence shown here is derived from an EMBL/GenBank/DDBJ whole genome shotgun (WGS) entry which is preliminary data.</text>
</comment>
<evidence type="ECO:0000256" key="1">
    <source>
        <dbReference type="ARBA" id="ARBA00006252"/>
    </source>
</evidence>
<gene>
    <name evidence="4" type="ORF">QEZ40_002629</name>
</gene>
<dbReference type="EC" id="1.6.99.-" evidence="4"/>
<dbReference type="InterPro" id="IPR029039">
    <property type="entry name" value="Flavoprotein-like_sf"/>
</dbReference>